<protein>
    <submittedName>
        <fullName evidence="2">Uncharacterized protein</fullName>
    </submittedName>
</protein>
<sequence length="382" mass="41014">MRFSTVCVFGFLTCILNNSMGNPLGFARVFNSKTTAVKSSSSSEEEISQVVIEISTVAIPIMSTTTADPIETTTPTEVTESTATNIIDSSTEIGIVINETVNVSPNSTMENKNDTSLARSKRSCRGFECEQMQQLPPSPQQSPPCFGPRCGGYGGGCGCGFSCTIKFRPCCLRCQPQQPPPPPPQPACNNNGCVLPPPSGCRFPQPSPQAACPCPQQPEERPVPSACECQPSCNGPPAPLPPPPPPPPRCGCTPRGCGCSRPPLMPSPINIHINGMGGMGGMNGGDMEYPPPMPYRNPCASCSCPAPVCRCPPACTKPQCGPAGCNNNIRPPQTPYPRFPDYDYPQNAARDNDYFDYNNYRHRRSLLNLQNNNLGRFPYSKS</sequence>
<reference evidence="2" key="1">
    <citation type="submission" date="2022-11" db="UniProtKB">
        <authorList>
            <consortium name="WormBaseParasite"/>
        </authorList>
    </citation>
    <scope>IDENTIFICATION</scope>
</reference>
<dbReference type="WBParaSite" id="PS1159_v2.g20994.t1">
    <property type="protein sequence ID" value="PS1159_v2.g20994.t1"/>
    <property type="gene ID" value="PS1159_v2.g20994"/>
</dbReference>
<evidence type="ECO:0000313" key="2">
    <source>
        <dbReference type="WBParaSite" id="PS1159_v2.g20994.t1"/>
    </source>
</evidence>
<name>A0AC35FUG5_9BILA</name>
<organism evidence="1 2">
    <name type="scientific">Panagrolaimus sp. PS1159</name>
    <dbReference type="NCBI Taxonomy" id="55785"/>
    <lineage>
        <taxon>Eukaryota</taxon>
        <taxon>Metazoa</taxon>
        <taxon>Ecdysozoa</taxon>
        <taxon>Nematoda</taxon>
        <taxon>Chromadorea</taxon>
        <taxon>Rhabditida</taxon>
        <taxon>Tylenchina</taxon>
        <taxon>Panagrolaimomorpha</taxon>
        <taxon>Panagrolaimoidea</taxon>
        <taxon>Panagrolaimidae</taxon>
        <taxon>Panagrolaimus</taxon>
    </lineage>
</organism>
<dbReference type="Proteomes" id="UP000887580">
    <property type="component" value="Unplaced"/>
</dbReference>
<proteinExistence type="predicted"/>
<accession>A0AC35FUG5</accession>
<evidence type="ECO:0000313" key="1">
    <source>
        <dbReference type="Proteomes" id="UP000887580"/>
    </source>
</evidence>